<dbReference type="Proteomes" id="UP001204524">
    <property type="component" value="Unassembled WGS sequence"/>
</dbReference>
<accession>A0ABT1KSI4</accession>
<dbReference type="EMBL" id="JANARS010000001">
    <property type="protein sequence ID" value="MCP3420354.1"/>
    <property type="molecule type" value="Genomic_DNA"/>
</dbReference>
<comment type="caution">
    <text evidence="1">The sequence shown here is derived from an EMBL/GenBank/DDBJ whole genome shotgun (WGS) entry which is preliminary data.</text>
</comment>
<gene>
    <name evidence="1" type="ORF">NCI01_00960</name>
</gene>
<protein>
    <recommendedName>
        <fullName evidence="3">ParB/Sulfiredoxin domain-containing protein</fullName>
    </recommendedName>
</protein>
<proteinExistence type="predicted"/>
<reference evidence="1 2" key="1">
    <citation type="submission" date="2022-06" db="EMBL/GenBank/DDBJ databases">
        <authorList>
            <person name="So Y."/>
        </authorList>
    </citation>
    <scope>NUCLEOTIDE SEQUENCE [LARGE SCALE GENOMIC DNA]</scope>
    <source>
        <strain evidence="1 2">STR3</strain>
    </source>
</reference>
<evidence type="ECO:0000313" key="1">
    <source>
        <dbReference type="EMBL" id="MCP3420354.1"/>
    </source>
</evidence>
<evidence type="ECO:0008006" key="3">
    <source>
        <dbReference type="Google" id="ProtNLM"/>
    </source>
</evidence>
<sequence length="270" mass="30270">MAERKKLTTKEKEALVSTAKCYVCEDLGVDHAGFDGYDLKDVHLDHYQTSFGSPGGEDTDVLPIHGATGGAIPDDPDFETSTRRNCHRLRGNDYTTRAGYVQVLRARLQARTVSFVDDAYENPARDHKARQYKLPVKWEEGSANFMDKSYPLVIDQRPTRTWRRFLTTLRADQLFTDDTSQVRPAAKKSLLKMIQTFLIDGFPIFAPINARVDKCGHVVVFDGNHRATAHALAFGVKELMPVMIWDIAPGEDCALRDHVSMAGTATPKEK</sequence>
<keyword evidence="2" id="KW-1185">Reference proteome</keyword>
<name>A0ABT1KSI4_9ACTN</name>
<dbReference type="RefSeq" id="WP_254179598.1">
    <property type="nucleotide sequence ID" value="NZ_JANARS010000001.1"/>
</dbReference>
<organism evidence="1 2">
    <name type="scientific">Nocardioides pinisoli</name>
    <dbReference type="NCBI Taxonomy" id="2950279"/>
    <lineage>
        <taxon>Bacteria</taxon>
        <taxon>Bacillati</taxon>
        <taxon>Actinomycetota</taxon>
        <taxon>Actinomycetes</taxon>
        <taxon>Propionibacteriales</taxon>
        <taxon>Nocardioidaceae</taxon>
        <taxon>Nocardioides</taxon>
    </lineage>
</organism>
<evidence type="ECO:0000313" key="2">
    <source>
        <dbReference type="Proteomes" id="UP001204524"/>
    </source>
</evidence>